<sequence length="87" mass="9943">MDFDCHHAILDLVLDKGDVIECPDVGGPQQLVSDFSIKKTPSLVMRVSVKVQKLNLALYISYIVLVDLVNERWGLKHRHRWSCGILR</sequence>
<dbReference type="Proteomes" id="UP000183832">
    <property type="component" value="Unassembled WGS sequence"/>
</dbReference>
<evidence type="ECO:0000313" key="2">
    <source>
        <dbReference type="Proteomes" id="UP000183832"/>
    </source>
</evidence>
<name>A0A1J1I1B7_9DIPT</name>
<evidence type="ECO:0000313" key="1">
    <source>
        <dbReference type="EMBL" id="CRK93388.1"/>
    </source>
</evidence>
<accession>A0A1J1I1B7</accession>
<proteinExistence type="predicted"/>
<organism evidence="1 2">
    <name type="scientific">Clunio marinus</name>
    <dbReference type="NCBI Taxonomy" id="568069"/>
    <lineage>
        <taxon>Eukaryota</taxon>
        <taxon>Metazoa</taxon>
        <taxon>Ecdysozoa</taxon>
        <taxon>Arthropoda</taxon>
        <taxon>Hexapoda</taxon>
        <taxon>Insecta</taxon>
        <taxon>Pterygota</taxon>
        <taxon>Neoptera</taxon>
        <taxon>Endopterygota</taxon>
        <taxon>Diptera</taxon>
        <taxon>Nematocera</taxon>
        <taxon>Chironomoidea</taxon>
        <taxon>Chironomidae</taxon>
        <taxon>Clunio</taxon>
    </lineage>
</organism>
<dbReference type="EMBL" id="CVRI01000037">
    <property type="protein sequence ID" value="CRK93388.1"/>
    <property type="molecule type" value="Genomic_DNA"/>
</dbReference>
<keyword evidence="2" id="KW-1185">Reference proteome</keyword>
<gene>
    <name evidence="1" type="ORF">CLUMA_CG006924</name>
</gene>
<reference evidence="1 2" key="1">
    <citation type="submission" date="2015-04" db="EMBL/GenBank/DDBJ databases">
        <authorList>
            <person name="Syromyatnikov M.Y."/>
            <person name="Popov V.N."/>
        </authorList>
    </citation>
    <scope>NUCLEOTIDE SEQUENCE [LARGE SCALE GENOMIC DNA]</scope>
</reference>
<protein>
    <submittedName>
        <fullName evidence="1">CLUMA_CG006924, isoform A</fullName>
    </submittedName>
</protein>
<dbReference type="AlphaFoldDB" id="A0A1J1I1B7"/>